<dbReference type="InterPro" id="IPR052017">
    <property type="entry name" value="TSUP"/>
</dbReference>
<feature type="transmembrane region" description="Helical" evidence="8">
    <location>
        <begin position="172"/>
        <end position="205"/>
    </location>
</feature>
<dbReference type="RefSeq" id="WP_160776550.1">
    <property type="nucleotide sequence ID" value="NZ_WUMV01000007.1"/>
</dbReference>
<evidence type="ECO:0000256" key="4">
    <source>
        <dbReference type="ARBA" id="ARBA00022475"/>
    </source>
</evidence>
<gene>
    <name evidence="9" type="ORF">GR183_15450</name>
</gene>
<evidence type="ECO:0000256" key="7">
    <source>
        <dbReference type="ARBA" id="ARBA00023136"/>
    </source>
</evidence>
<comment type="subcellular location">
    <subcellularLocation>
        <location evidence="1 8">Cell membrane</location>
        <topology evidence="1 8">Multi-pass membrane protein</topology>
    </subcellularLocation>
</comment>
<comment type="similarity">
    <text evidence="2 8">Belongs to the 4-toluene sulfonate uptake permease (TSUP) (TC 2.A.102) family.</text>
</comment>
<dbReference type="GO" id="GO:0005886">
    <property type="term" value="C:plasma membrane"/>
    <property type="evidence" value="ECO:0007669"/>
    <property type="project" value="UniProtKB-SubCell"/>
</dbReference>
<keyword evidence="4 8" id="KW-1003">Cell membrane</keyword>
<reference evidence="9 10" key="1">
    <citation type="submission" date="2019-12" db="EMBL/GenBank/DDBJ databases">
        <authorList>
            <person name="Li M."/>
        </authorList>
    </citation>
    <scope>NUCLEOTIDE SEQUENCE [LARGE SCALE GENOMIC DNA]</scope>
    <source>
        <strain evidence="9 10">GBMRC 2046</strain>
    </source>
</reference>
<dbReference type="Pfam" id="PF01925">
    <property type="entry name" value="TauE"/>
    <property type="match status" value="1"/>
</dbReference>
<feature type="transmembrane region" description="Helical" evidence="8">
    <location>
        <begin position="104"/>
        <end position="125"/>
    </location>
</feature>
<dbReference type="EMBL" id="WUMV01000007">
    <property type="protein sequence ID" value="MXN66309.1"/>
    <property type="molecule type" value="Genomic_DNA"/>
</dbReference>
<keyword evidence="6 8" id="KW-1133">Transmembrane helix</keyword>
<feature type="transmembrane region" description="Helical" evidence="8">
    <location>
        <begin position="48"/>
        <end position="66"/>
    </location>
</feature>
<organism evidence="9 10">
    <name type="scientific">Stappia sediminis</name>
    <dbReference type="NCBI Taxonomy" id="2692190"/>
    <lineage>
        <taxon>Bacteria</taxon>
        <taxon>Pseudomonadati</taxon>
        <taxon>Pseudomonadota</taxon>
        <taxon>Alphaproteobacteria</taxon>
        <taxon>Hyphomicrobiales</taxon>
        <taxon>Stappiaceae</taxon>
        <taxon>Stappia</taxon>
    </lineage>
</organism>
<evidence type="ECO:0000256" key="8">
    <source>
        <dbReference type="RuleBase" id="RU363041"/>
    </source>
</evidence>
<dbReference type="InterPro" id="IPR002781">
    <property type="entry name" value="TM_pro_TauE-like"/>
</dbReference>
<evidence type="ECO:0000256" key="3">
    <source>
        <dbReference type="ARBA" id="ARBA00022448"/>
    </source>
</evidence>
<evidence type="ECO:0000256" key="5">
    <source>
        <dbReference type="ARBA" id="ARBA00022692"/>
    </source>
</evidence>
<feature type="transmembrane region" description="Helical" evidence="8">
    <location>
        <begin position="78"/>
        <end position="98"/>
    </location>
</feature>
<dbReference type="PANTHER" id="PTHR30269:SF37">
    <property type="entry name" value="MEMBRANE TRANSPORTER PROTEIN"/>
    <property type="match status" value="1"/>
</dbReference>
<dbReference type="AlphaFoldDB" id="A0A7X3LWB6"/>
<keyword evidence="3" id="KW-0813">Transport</keyword>
<evidence type="ECO:0000256" key="6">
    <source>
        <dbReference type="ARBA" id="ARBA00022989"/>
    </source>
</evidence>
<sequence length="244" mass="24654">MSATLLPDLGPWAICAVTVFIGTLVQRLSGAGFGMFAAPVMALVAPEWLPGTVLLVGFIIGSGAFLSARESVHSRDLLPGFAGRILGASIAAYIATAVVGTSALAIIVGLIVLFAVGLTVLGLSFPISSRSLFVAGGVSGVMGTLTGVGAPPMAILYSSVEPRRSAATQNAFYGFGTLVAIIALSIAGVLTLSQLAFAASLAPLVPVALRSSRPLAVRFERGAIRPWALGLATVSALALLGHSL</sequence>
<accession>A0A7X3LWB6</accession>
<feature type="transmembrane region" description="Helical" evidence="8">
    <location>
        <begin position="12"/>
        <end position="36"/>
    </location>
</feature>
<name>A0A7X3LWB6_9HYPH</name>
<dbReference type="Proteomes" id="UP000433101">
    <property type="component" value="Unassembled WGS sequence"/>
</dbReference>
<comment type="caution">
    <text evidence="9">The sequence shown here is derived from an EMBL/GenBank/DDBJ whole genome shotgun (WGS) entry which is preliminary data.</text>
</comment>
<evidence type="ECO:0000256" key="1">
    <source>
        <dbReference type="ARBA" id="ARBA00004651"/>
    </source>
</evidence>
<keyword evidence="10" id="KW-1185">Reference proteome</keyword>
<protein>
    <recommendedName>
        <fullName evidence="8">Probable membrane transporter protein</fullName>
    </recommendedName>
</protein>
<keyword evidence="7 8" id="KW-0472">Membrane</keyword>
<evidence type="ECO:0000313" key="9">
    <source>
        <dbReference type="EMBL" id="MXN66309.1"/>
    </source>
</evidence>
<feature type="transmembrane region" description="Helical" evidence="8">
    <location>
        <begin position="132"/>
        <end position="160"/>
    </location>
</feature>
<evidence type="ECO:0000256" key="2">
    <source>
        <dbReference type="ARBA" id="ARBA00009142"/>
    </source>
</evidence>
<proteinExistence type="inferred from homology"/>
<evidence type="ECO:0000313" key="10">
    <source>
        <dbReference type="Proteomes" id="UP000433101"/>
    </source>
</evidence>
<keyword evidence="5 8" id="KW-0812">Transmembrane</keyword>
<dbReference type="PANTHER" id="PTHR30269">
    <property type="entry name" value="TRANSMEMBRANE PROTEIN YFCA"/>
    <property type="match status" value="1"/>
</dbReference>